<gene>
    <name evidence="3" type="ORF">M91_03910</name>
</gene>
<proteinExistence type="predicted"/>
<dbReference type="InterPro" id="IPR015943">
    <property type="entry name" value="WD40/YVTN_repeat-like_dom_sf"/>
</dbReference>
<accession>L8HRC1</accession>
<dbReference type="InterPro" id="IPR042411">
    <property type="entry name" value="WDR27"/>
</dbReference>
<dbReference type="InterPro" id="IPR036322">
    <property type="entry name" value="WD40_repeat_dom_sf"/>
</dbReference>
<protein>
    <submittedName>
        <fullName evidence="3">WD repeat-containing protein 27</fullName>
    </submittedName>
</protein>
<dbReference type="PANTHER" id="PTHR44525">
    <property type="entry name" value="WD REPEAT-CONTAINING PROTEIN 27"/>
    <property type="match status" value="1"/>
</dbReference>
<dbReference type="EMBL" id="JH883486">
    <property type="protein sequence ID" value="ELR46408.1"/>
    <property type="molecule type" value="Genomic_DNA"/>
</dbReference>
<evidence type="ECO:0000313" key="4">
    <source>
        <dbReference type="Proteomes" id="UP000011080"/>
    </source>
</evidence>
<dbReference type="SMART" id="SM00320">
    <property type="entry name" value="WD40"/>
    <property type="match status" value="8"/>
</dbReference>
<dbReference type="STRING" id="72004.ENSBMUP00000015161"/>
<reference evidence="3 4" key="1">
    <citation type="journal article" date="2012" name="Nat. Genet.">
        <title>The yak genome and adaptation to life at high altitude.</title>
        <authorList>
            <person name="Qiu Q."/>
            <person name="Zhang G."/>
            <person name="Ma T."/>
            <person name="Qian W."/>
            <person name="Wang J."/>
            <person name="Ye Z."/>
            <person name="Cao C."/>
            <person name="Hu Q."/>
            <person name="Kim J."/>
            <person name="Larkin D.M."/>
            <person name="Auvil L."/>
            <person name="Capitanu B."/>
            <person name="Ma J."/>
            <person name="Lewin H.A."/>
            <person name="Qian X."/>
            <person name="Lang Y."/>
            <person name="Zhou R."/>
            <person name="Wang L."/>
            <person name="Wang K."/>
            <person name="Xia J."/>
            <person name="Liao S."/>
            <person name="Pan S."/>
            <person name="Lu X."/>
            <person name="Hou H."/>
            <person name="Wang Y."/>
            <person name="Zang X."/>
            <person name="Yin Y."/>
            <person name="Ma H."/>
            <person name="Zhang J."/>
            <person name="Wang Z."/>
            <person name="Zhang Y."/>
            <person name="Zhang D."/>
            <person name="Yonezawa T."/>
            <person name="Hasegawa M."/>
            <person name="Zhong Y."/>
            <person name="Liu W."/>
            <person name="Zhang Y."/>
            <person name="Huang Z."/>
            <person name="Zhang S."/>
            <person name="Long R."/>
            <person name="Yang H."/>
            <person name="Wang J."/>
            <person name="Lenstra J.A."/>
            <person name="Cooper D.N."/>
            <person name="Wu Y."/>
            <person name="Wang J."/>
            <person name="Shi P."/>
            <person name="Wang J."/>
            <person name="Liu J."/>
        </authorList>
    </citation>
    <scope>NUCLEOTIDE SEQUENCE [LARGE SCALE GENOMIC DNA]</scope>
    <source>
        <strain evidence="4">yakQH1</strain>
    </source>
</reference>
<keyword evidence="1" id="KW-0853">WD repeat</keyword>
<organism evidence="3 4">
    <name type="scientific">Bos mutus</name>
    <name type="common">wild yak</name>
    <dbReference type="NCBI Taxonomy" id="72004"/>
    <lineage>
        <taxon>Eukaryota</taxon>
        <taxon>Metazoa</taxon>
        <taxon>Chordata</taxon>
        <taxon>Craniata</taxon>
        <taxon>Vertebrata</taxon>
        <taxon>Euteleostomi</taxon>
        <taxon>Mammalia</taxon>
        <taxon>Eutheria</taxon>
        <taxon>Laurasiatheria</taxon>
        <taxon>Artiodactyla</taxon>
        <taxon>Ruminantia</taxon>
        <taxon>Pecora</taxon>
        <taxon>Bovidae</taxon>
        <taxon>Bovinae</taxon>
        <taxon>Bos</taxon>
    </lineage>
</organism>
<dbReference type="InterPro" id="IPR001680">
    <property type="entry name" value="WD40_rpt"/>
</dbReference>
<feature type="region of interest" description="Disordered" evidence="2">
    <location>
        <begin position="299"/>
        <end position="328"/>
    </location>
</feature>
<dbReference type="Gene3D" id="2.130.10.10">
    <property type="entry name" value="YVTN repeat-like/Quinoprotein amine dehydrogenase"/>
    <property type="match status" value="3"/>
</dbReference>
<dbReference type="Proteomes" id="UP000011080">
    <property type="component" value="Unassembled WGS sequence"/>
</dbReference>
<evidence type="ECO:0000256" key="2">
    <source>
        <dbReference type="SAM" id="MobiDB-lite"/>
    </source>
</evidence>
<evidence type="ECO:0000256" key="1">
    <source>
        <dbReference type="PROSITE-ProRule" id="PRU00221"/>
    </source>
</evidence>
<evidence type="ECO:0000313" key="3">
    <source>
        <dbReference type="EMBL" id="ELR46408.1"/>
    </source>
</evidence>
<dbReference type="PROSITE" id="PS50294">
    <property type="entry name" value="WD_REPEATS_REGION"/>
    <property type="match status" value="1"/>
</dbReference>
<feature type="repeat" description="WD" evidence="1">
    <location>
        <begin position="202"/>
        <end position="244"/>
    </location>
</feature>
<dbReference type="PROSITE" id="PS50082">
    <property type="entry name" value="WD_REPEATS_2"/>
    <property type="match status" value="1"/>
</dbReference>
<name>L8HRC1_9CETA</name>
<dbReference type="Pfam" id="PF00400">
    <property type="entry name" value="WD40"/>
    <property type="match status" value="2"/>
</dbReference>
<dbReference type="PANTHER" id="PTHR44525:SF1">
    <property type="entry name" value="WD REPEAT-CONTAINING PROTEIN 27"/>
    <property type="match status" value="1"/>
</dbReference>
<dbReference type="AlphaFoldDB" id="L8HRC1"/>
<dbReference type="SUPFAM" id="SSF50978">
    <property type="entry name" value="WD40 repeat-like"/>
    <property type="match status" value="1"/>
</dbReference>
<sequence length="845" mass="91953">MEEAQEASSRKDGRAGDIVLEKFLVDSMKPASHVQLACNGQSCAFPLDGNELCIWDTEEPPHQLMILKGHRQPITAVTFGSRESPLLVCSASLDCVLVWSLDECRQEELQGRLLRGTVLGTLLGRVLCLRLSPDDRVVAVCAGNKVLMLDLEVRSPGPRALDVGPSHLFSAERLTGPASVRVALRAWPSFTNPQSRSPLAELDGHHGPVTAAEFCAWQTHILISASEDRSFKVWDHRMGSLIYSSSVLTAAPLLSLLVDPRSQQLVAGCTDGQLWIFSLVEGHHYRCVTHVDLRKKRESFSTRRAESKPGTWPEGGQPPSTKAPETGEETEVALPVLSLAACGCAFLSETARCLWIGSSTGLLIFNLSSFELEAVLHYKDFQSLSIQVAGSCAVASRTGGGEALCLLTSMFGNETALVEVDPAALLRSQQRLHPGPDLSVLPSSCVLPTSPLYLGLKEKRTKQATEKQSAARSIVKDHPLVFHSKIRSSGYTAAPCATMFSPKTDFKNDGKRASKCKNNYRCKECPVESPAPSKLSRQLAVACGQAALLCMQYSGDGQQLACGLANHLSLVCNADLTGKPAVLSDNSGLHAASWGVRSKAMRRGWHSGPPDVRRSSVRHLHRPRFRGKDTFPTPVQSAQFYYIDAFILSSSGPEVQLLKHHIDTSKDHLRRYRQKSWCTPVCRLLTTNATEITSLSAVNDFHSYIVLAAGRNRTLEVFDLNVGCSAAVITGAHSRPVHQICQNKGSSFATQQSQAYNLFATAATGDGVKLWDLRTLRCERRFEGHPSRCYPCGIAFSPCGRFVACGAEDRHAYVYETSSSTFSRRLAGHTSTVTAVAFSPVAAQV</sequence>
<feature type="non-terminal residue" evidence="3">
    <location>
        <position position="845"/>
    </location>
</feature>